<evidence type="ECO:0000313" key="2">
    <source>
        <dbReference type="Proteomes" id="UP000215002"/>
    </source>
</evidence>
<proteinExistence type="predicted"/>
<gene>
    <name evidence="1" type="ORF">MuYL_1602</name>
</gene>
<dbReference type="KEGG" id="muc:MuYL_1602"/>
<keyword evidence="2" id="KW-1185">Reference proteome</keyword>
<dbReference type="AlphaFoldDB" id="A0A223NUR6"/>
<sequence>MAATHANKTSVILFHRLTFLCLLPLILQSCNSNKNIYKSDCDVNVAFKKVTFTHLLDSIKSYDQQYVEVSGTYKEAKEQSALYNDSLFVDHSNKHALWINFSQDCPLYLKGTRTGLFEANDDGFTPINNKKVLIRGKIDLHNTGYHGLYKGSIDRVSFIEL</sequence>
<protein>
    <submittedName>
        <fullName evidence="1">Uncharacterized protein</fullName>
    </submittedName>
</protein>
<accession>A0A223NUR6</accession>
<dbReference type="RefSeq" id="WP_094569949.1">
    <property type="nucleotide sequence ID" value="NZ_CP022743.1"/>
</dbReference>
<dbReference type="EMBL" id="CP022743">
    <property type="protein sequence ID" value="ASU33500.1"/>
    <property type="molecule type" value="Genomic_DNA"/>
</dbReference>
<dbReference type="OrthoDB" id="678908at2"/>
<evidence type="ECO:0000313" key="1">
    <source>
        <dbReference type="EMBL" id="ASU33500.1"/>
    </source>
</evidence>
<organism evidence="1 2">
    <name type="scientific">Mucilaginibacter xinganensis</name>
    <dbReference type="NCBI Taxonomy" id="1234841"/>
    <lineage>
        <taxon>Bacteria</taxon>
        <taxon>Pseudomonadati</taxon>
        <taxon>Bacteroidota</taxon>
        <taxon>Sphingobacteriia</taxon>
        <taxon>Sphingobacteriales</taxon>
        <taxon>Sphingobacteriaceae</taxon>
        <taxon>Mucilaginibacter</taxon>
    </lineage>
</organism>
<name>A0A223NUR6_9SPHI</name>
<dbReference type="Proteomes" id="UP000215002">
    <property type="component" value="Chromosome"/>
</dbReference>
<reference evidence="1 2" key="1">
    <citation type="submission" date="2017-08" db="EMBL/GenBank/DDBJ databases">
        <title>Complete genome sequence of Mucilaginibacter sp. strain BJC16-A31.</title>
        <authorList>
            <consortium name="Henan University of Science and Technology"/>
            <person name="You X."/>
        </authorList>
    </citation>
    <scope>NUCLEOTIDE SEQUENCE [LARGE SCALE GENOMIC DNA]</scope>
    <source>
        <strain evidence="1 2">BJC16-A31</strain>
    </source>
</reference>